<keyword evidence="3" id="KW-1185">Reference proteome</keyword>
<evidence type="ECO:0000313" key="3">
    <source>
        <dbReference type="Proteomes" id="UP001196301"/>
    </source>
</evidence>
<sequence>MKNRSLLIVAIVIFFLVGCSANEINTTKTESGIDVPIVEVKNEDDKIEIARVVFEEYLKLTYENYLNDRNEKINILKDYKINDITVLEKLNYEVYRIEVSYDLQSTDGYATVFETGNGEIKEDNWVKGKYQIVDIKKIGEYKYTISDMYTG</sequence>
<dbReference type="Proteomes" id="UP001196301">
    <property type="component" value="Unassembled WGS sequence"/>
</dbReference>
<feature type="signal peptide" evidence="1">
    <location>
        <begin position="1"/>
        <end position="21"/>
    </location>
</feature>
<reference evidence="2 3" key="1">
    <citation type="submission" date="2021-06" db="EMBL/GenBank/DDBJ databases">
        <authorList>
            <person name="Sun Q."/>
            <person name="Li D."/>
        </authorList>
    </citation>
    <scope>NUCLEOTIDE SEQUENCE [LARGE SCALE GENOMIC DNA]</scope>
    <source>
        <strain evidence="2 3">N19</strain>
    </source>
</reference>
<keyword evidence="1" id="KW-0732">Signal</keyword>
<gene>
    <name evidence="2" type="ORF">KQI20_14215</name>
</gene>
<proteinExistence type="predicted"/>
<feature type="chain" id="PRO_5046072019" description="DUF5104 domain-containing protein" evidence="1">
    <location>
        <begin position="22"/>
        <end position="151"/>
    </location>
</feature>
<dbReference type="RefSeq" id="WP_148489495.1">
    <property type="nucleotide sequence ID" value="NZ_JAHLOQ010000083.1"/>
</dbReference>
<accession>A0ABS6E0C6</accession>
<dbReference type="PROSITE" id="PS51257">
    <property type="entry name" value="PROKAR_LIPOPROTEIN"/>
    <property type="match status" value="1"/>
</dbReference>
<dbReference type="EMBL" id="JAHLOQ010000083">
    <property type="protein sequence ID" value="MBU5337558.1"/>
    <property type="molecule type" value="Genomic_DNA"/>
</dbReference>
<evidence type="ECO:0000313" key="2">
    <source>
        <dbReference type="EMBL" id="MBU5337558.1"/>
    </source>
</evidence>
<comment type="caution">
    <text evidence="2">The sequence shown here is derived from an EMBL/GenBank/DDBJ whole genome shotgun (WGS) entry which is preliminary data.</text>
</comment>
<organism evidence="2 3">
    <name type="scientific">Intestinibacter bartlettii</name>
    <dbReference type="NCBI Taxonomy" id="261299"/>
    <lineage>
        <taxon>Bacteria</taxon>
        <taxon>Bacillati</taxon>
        <taxon>Bacillota</taxon>
        <taxon>Clostridia</taxon>
        <taxon>Peptostreptococcales</taxon>
        <taxon>Peptostreptococcaceae</taxon>
        <taxon>Intestinibacter</taxon>
    </lineage>
</organism>
<name>A0ABS6E0C6_9FIRM</name>
<evidence type="ECO:0008006" key="4">
    <source>
        <dbReference type="Google" id="ProtNLM"/>
    </source>
</evidence>
<evidence type="ECO:0000256" key="1">
    <source>
        <dbReference type="SAM" id="SignalP"/>
    </source>
</evidence>
<protein>
    <recommendedName>
        <fullName evidence="4">DUF5104 domain-containing protein</fullName>
    </recommendedName>
</protein>